<dbReference type="GO" id="GO:0005886">
    <property type="term" value="C:plasma membrane"/>
    <property type="evidence" value="ECO:0007669"/>
    <property type="project" value="UniProtKB-SubCell"/>
</dbReference>
<evidence type="ECO:0000313" key="9">
    <source>
        <dbReference type="Proteomes" id="UP000003416"/>
    </source>
</evidence>
<sequence length="487" mass="55131">MNQVLTRIFEMSIKEQAVKSVFWSAVERFSVQGIQFVLTMVIARVLSPDDYGLVAMLGIFMSLAQVLVDSGFANALVQKKDRSERDYSTAFYFNAAGAILVYLCLFGLAPLIAAFFVEPRLVAVTRVMGLTLVINSLGIVQQARLTVDLDFKRLARASLVSVLVSGLVGIWMAYHDFGVWTLVWQSLLNCFFRVVFLWIFSRWMPRQHFSWSSFRTLFSFGSKLMLSGLLHTAYTNCYSLIIGKYFSAAQLGFFNRAYTLAQFPSANFTNIVVRAVYPIQCRYQDDMPQLRNMFLKYMRMSCYLIFPVMVALTALAEPLVELVLTEKWLPAVPYLQILCIACMWDPVMKINHNILNVKGRTDYFLYAEIWKKSIAFAILFATVPLGVSAMCWGLVLYAFVDMGIIMFYSRKLTGIGYVCQFRELLPVLLLNAVTGVCLHLVTFLPLAAYGKLLAGALLGTVIYVAVSGVFRMAEWQMLLSVLKRKRG</sequence>
<feature type="transmembrane region" description="Helical" evidence="7">
    <location>
        <begin position="369"/>
        <end position="388"/>
    </location>
</feature>
<dbReference type="EMBL" id="AFBN01000016">
    <property type="protein sequence ID" value="EGF58799.1"/>
    <property type="molecule type" value="Genomic_DNA"/>
</dbReference>
<protein>
    <submittedName>
        <fullName evidence="8">Polysaccharide biosynthesis protein</fullName>
    </submittedName>
</protein>
<dbReference type="AlphaFoldDB" id="F3PQH1"/>
<dbReference type="RefSeq" id="WP_009124205.1">
    <property type="nucleotide sequence ID" value="NZ_GL882617.1"/>
</dbReference>
<comment type="similarity">
    <text evidence="2">Belongs to the polysaccharide synthase family.</text>
</comment>
<feature type="transmembrane region" description="Helical" evidence="7">
    <location>
        <begin position="452"/>
        <end position="473"/>
    </location>
</feature>
<dbReference type="CDD" id="cd13127">
    <property type="entry name" value="MATE_tuaB_like"/>
    <property type="match status" value="1"/>
</dbReference>
<feature type="transmembrane region" description="Helical" evidence="7">
    <location>
        <begin position="52"/>
        <end position="77"/>
    </location>
</feature>
<keyword evidence="5 7" id="KW-1133">Transmembrane helix</keyword>
<keyword evidence="4 7" id="KW-0812">Transmembrane</keyword>
<name>F3PQH1_9BACE</name>
<accession>F3PQH1</accession>
<keyword evidence="3" id="KW-1003">Cell membrane</keyword>
<organism evidence="8 9">
    <name type="scientific">Bacteroides fluxus YIT 12057</name>
    <dbReference type="NCBI Taxonomy" id="763034"/>
    <lineage>
        <taxon>Bacteria</taxon>
        <taxon>Pseudomonadati</taxon>
        <taxon>Bacteroidota</taxon>
        <taxon>Bacteroidia</taxon>
        <taxon>Bacteroidales</taxon>
        <taxon>Bacteroidaceae</taxon>
        <taxon>Bacteroides</taxon>
    </lineage>
</organism>
<evidence type="ECO:0000313" key="8">
    <source>
        <dbReference type="EMBL" id="EGF58799.1"/>
    </source>
</evidence>
<evidence type="ECO:0000256" key="3">
    <source>
        <dbReference type="ARBA" id="ARBA00022475"/>
    </source>
</evidence>
<feature type="transmembrane region" description="Helical" evidence="7">
    <location>
        <begin position="180"/>
        <end position="200"/>
    </location>
</feature>
<feature type="transmembrane region" description="Helical" evidence="7">
    <location>
        <begin position="21"/>
        <end position="46"/>
    </location>
</feature>
<feature type="transmembrane region" description="Helical" evidence="7">
    <location>
        <begin position="424"/>
        <end position="446"/>
    </location>
</feature>
<evidence type="ECO:0000256" key="5">
    <source>
        <dbReference type="ARBA" id="ARBA00022989"/>
    </source>
</evidence>
<feature type="transmembrane region" description="Helical" evidence="7">
    <location>
        <begin position="89"/>
        <end position="117"/>
    </location>
</feature>
<evidence type="ECO:0000256" key="7">
    <source>
        <dbReference type="SAM" id="Phobius"/>
    </source>
</evidence>
<evidence type="ECO:0000256" key="2">
    <source>
        <dbReference type="ARBA" id="ARBA00007430"/>
    </source>
</evidence>
<proteinExistence type="inferred from homology"/>
<evidence type="ECO:0000256" key="1">
    <source>
        <dbReference type="ARBA" id="ARBA00004651"/>
    </source>
</evidence>
<dbReference type="PANTHER" id="PTHR30250">
    <property type="entry name" value="PST FAMILY PREDICTED COLANIC ACID TRANSPORTER"/>
    <property type="match status" value="1"/>
</dbReference>
<keyword evidence="9" id="KW-1185">Reference proteome</keyword>
<keyword evidence="6 7" id="KW-0472">Membrane</keyword>
<dbReference type="Pfam" id="PF13440">
    <property type="entry name" value="Polysacc_synt_3"/>
    <property type="match status" value="1"/>
</dbReference>
<dbReference type="Proteomes" id="UP000003416">
    <property type="component" value="Unassembled WGS sequence"/>
</dbReference>
<comment type="caution">
    <text evidence="8">The sequence shown here is derived from an EMBL/GenBank/DDBJ whole genome shotgun (WGS) entry which is preliminary data.</text>
</comment>
<dbReference type="HOGENOM" id="CLU_026911_5_2_10"/>
<dbReference type="InterPro" id="IPR050833">
    <property type="entry name" value="Poly_Biosynth_Transport"/>
</dbReference>
<feature type="transmembrane region" description="Helical" evidence="7">
    <location>
        <begin position="123"/>
        <end position="142"/>
    </location>
</feature>
<feature type="transmembrane region" description="Helical" evidence="7">
    <location>
        <begin position="154"/>
        <end position="174"/>
    </location>
</feature>
<gene>
    <name evidence="8" type="ORF">HMPREF9446_00965</name>
</gene>
<dbReference type="PANTHER" id="PTHR30250:SF10">
    <property type="entry name" value="LIPOPOLYSACCHARIDE BIOSYNTHESIS PROTEIN WZXC"/>
    <property type="match status" value="1"/>
</dbReference>
<evidence type="ECO:0000256" key="6">
    <source>
        <dbReference type="ARBA" id="ARBA00023136"/>
    </source>
</evidence>
<evidence type="ECO:0000256" key="4">
    <source>
        <dbReference type="ARBA" id="ARBA00022692"/>
    </source>
</evidence>
<dbReference type="STRING" id="763034.HMPREF9446_00965"/>
<comment type="subcellular location">
    <subcellularLocation>
        <location evidence="1">Cell membrane</location>
        <topology evidence="1">Multi-pass membrane protein</topology>
    </subcellularLocation>
</comment>
<feature type="transmembrane region" description="Helical" evidence="7">
    <location>
        <begin position="297"/>
        <end position="316"/>
    </location>
</feature>
<dbReference type="GeneID" id="86048705"/>
<reference evidence="8 9" key="1">
    <citation type="submission" date="2011-02" db="EMBL/GenBank/DDBJ databases">
        <authorList>
            <person name="Weinstock G."/>
            <person name="Sodergren E."/>
            <person name="Clifton S."/>
            <person name="Fulton L."/>
            <person name="Fulton B."/>
            <person name="Courtney L."/>
            <person name="Fronick C."/>
            <person name="Harrison M."/>
            <person name="Strong C."/>
            <person name="Farmer C."/>
            <person name="Delahaunty K."/>
            <person name="Markovic C."/>
            <person name="Hall O."/>
            <person name="Minx P."/>
            <person name="Tomlinson C."/>
            <person name="Mitreva M."/>
            <person name="Hou S."/>
            <person name="Chen J."/>
            <person name="Wollam A."/>
            <person name="Pepin K.H."/>
            <person name="Johnson M."/>
            <person name="Bhonagiri V."/>
            <person name="Zhang X."/>
            <person name="Suruliraj S."/>
            <person name="Warren W."/>
            <person name="Chinwalla A."/>
            <person name="Mardis E.R."/>
            <person name="Wilson R.K."/>
        </authorList>
    </citation>
    <scope>NUCLEOTIDE SEQUENCE [LARGE SCALE GENOMIC DNA]</scope>
    <source>
        <strain evidence="8 9">YIT 12057</strain>
    </source>
</reference>
<dbReference type="eggNOG" id="COG2244">
    <property type="taxonomic scope" value="Bacteria"/>
</dbReference>